<dbReference type="Gene3D" id="3.40.920.10">
    <property type="entry name" value="Pyruvate-ferredoxin oxidoreductase, PFOR, domain III"/>
    <property type="match status" value="1"/>
</dbReference>
<dbReference type="InterPro" id="IPR009014">
    <property type="entry name" value="Transketo_C/PFOR_II"/>
</dbReference>
<reference evidence="8" key="1">
    <citation type="submission" date="2023-06" db="EMBL/GenBank/DDBJ databases">
        <title>Phylogenetic Diversity of Rhizobium strains.</title>
        <authorList>
            <person name="Moura F.T."/>
            <person name="Helene L.C.F."/>
            <person name="Hungria M."/>
        </authorList>
    </citation>
    <scope>NUCLEOTIDE SEQUENCE</scope>
    <source>
        <strain evidence="8">CCGE526</strain>
    </source>
</reference>
<evidence type="ECO:0000256" key="5">
    <source>
        <dbReference type="ARBA" id="ARBA00023004"/>
    </source>
</evidence>
<dbReference type="InterPro" id="IPR029061">
    <property type="entry name" value="THDP-binding"/>
</dbReference>
<evidence type="ECO:0000256" key="3">
    <source>
        <dbReference type="ARBA" id="ARBA00022982"/>
    </source>
</evidence>
<evidence type="ECO:0000259" key="7">
    <source>
        <dbReference type="PROSITE" id="PS51379"/>
    </source>
</evidence>
<evidence type="ECO:0000256" key="6">
    <source>
        <dbReference type="ARBA" id="ARBA00023014"/>
    </source>
</evidence>
<organism evidence="8 9">
    <name type="scientific">Rhizobium mayense</name>
    <dbReference type="NCBI Taxonomy" id="1312184"/>
    <lineage>
        <taxon>Bacteria</taxon>
        <taxon>Pseudomonadati</taxon>
        <taxon>Pseudomonadota</taxon>
        <taxon>Alphaproteobacteria</taxon>
        <taxon>Hyphomicrobiales</taxon>
        <taxon>Rhizobiaceae</taxon>
        <taxon>Rhizobium/Agrobacterium group</taxon>
        <taxon>Rhizobium</taxon>
    </lineage>
</organism>
<dbReference type="RefSeq" id="WP_285871665.1">
    <property type="nucleotide sequence ID" value="NZ_JARFYM010000027.1"/>
</dbReference>
<evidence type="ECO:0000313" key="8">
    <source>
        <dbReference type="EMBL" id="MDL2402228.1"/>
    </source>
</evidence>
<keyword evidence="2" id="KW-0004">4Fe-4S</keyword>
<keyword evidence="6" id="KW-0411">Iron-sulfur</keyword>
<protein>
    <submittedName>
        <fullName evidence="8">Indolepyruvate ferredoxin oxidoreductase family protein</fullName>
    </submittedName>
</protein>
<name>A0ABT7K2M0_9HYPH</name>
<evidence type="ECO:0000256" key="4">
    <source>
        <dbReference type="ARBA" id="ARBA00023002"/>
    </source>
</evidence>
<dbReference type="InterPro" id="IPR011766">
    <property type="entry name" value="TPP_enzyme_TPP-bd"/>
</dbReference>
<keyword evidence="3" id="KW-0249">Electron transport</keyword>
<dbReference type="InterPro" id="IPR002880">
    <property type="entry name" value="Pyrv_Fd/Flavodoxin_OxRdtase_N"/>
</dbReference>
<dbReference type="SUPFAM" id="SSF52518">
    <property type="entry name" value="Thiamin diphosphate-binding fold (THDP-binding)"/>
    <property type="match status" value="2"/>
</dbReference>
<dbReference type="CDD" id="cd07034">
    <property type="entry name" value="TPP_PYR_PFOR_IOR-alpha_like"/>
    <property type="match status" value="1"/>
</dbReference>
<evidence type="ECO:0000313" key="9">
    <source>
        <dbReference type="Proteomes" id="UP001172645"/>
    </source>
</evidence>
<keyword evidence="1" id="KW-0813">Transport</keyword>
<dbReference type="NCBIfam" id="NF009589">
    <property type="entry name" value="PRK13030.1"/>
    <property type="match status" value="1"/>
</dbReference>
<dbReference type="SUPFAM" id="SSF53323">
    <property type="entry name" value="Pyruvate-ferredoxin oxidoreductase, PFOR, domain III"/>
    <property type="match status" value="1"/>
</dbReference>
<dbReference type="InterPro" id="IPR051457">
    <property type="entry name" value="2-oxoacid:Fd_oxidoreductase"/>
</dbReference>
<dbReference type="Pfam" id="PF01558">
    <property type="entry name" value="POR"/>
    <property type="match status" value="1"/>
</dbReference>
<keyword evidence="4" id="KW-0560">Oxidoreductase</keyword>
<evidence type="ECO:0000256" key="1">
    <source>
        <dbReference type="ARBA" id="ARBA00022448"/>
    </source>
</evidence>
<dbReference type="InterPro" id="IPR017896">
    <property type="entry name" value="4Fe4S_Fe-S-bd"/>
</dbReference>
<dbReference type="Pfam" id="PF20169">
    <property type="entry name" value="DUF6537"/>
    <property type="match status" value="1"/>
</dbReference>
<dbReference type="PANTHER" id="PTHR48084">
    <property type="entry name" value="2-OXOGLUTARATE OXIDOREDUCTASE SUBUNIT KORB-RELATED"/>
    <property type="match status" value="1"/>
</dbReference>
<dbReference type="EMBL" id="JARFYM010000027">
    <property type="protein sequence ID" value="MDL2402228.1"/>
    <property type="molecule type" value="Genomic_DNA"/>
</dbReference>
<dbReference type="NCBIfam" id="NF009588">
    <property type="entry name" value="PRK13029.1"/>
    <property type="match status" value="1"/>
</dbReference>
<dbReference type="Proteomes" id="UP001172645">
    <property type="component" value="Unassembled WGS sequence"/>
</dbReference>
<dbReference type="SUPFAM" id="SSF52922">
    <property type="entry name" value="TK C-terminal domain-like"/>
    <property type="match status" value="1"/>
</dbReference>
<dbReference type="InterPro" id="IPR046667">
    <property type="entry name" value="DUF6537"/>
</dbReference>
<comment type="caution">
    <text evidence="8">The sequence shown here is derived from an EMBL/GenBank/DDBJ whole genome shotgun (WGS) entry which is preliminary data.</text>
</comment>
<keyword evidence="9" id="KW-1185">Reference proteome</keyword>
<accession>A0ABT7K2M0</accession>
<dbReference type="InterPro" id="IPR002869">
    <property type="entry name" value="Pyrv_flavodox_OxRed_cen"/>
</dbReference>
<gene>
    <name evidence="8" type="ORF">PY649_25315</name>
</gene>
<dbReference type="PROSITE" id="PS51379">
    <property type="entry name" value="4FE4S_FER_2"/>
    <property type="match status" value="1"/>
</dbReference>
<sequence>MTAISGGEQMLATSVSLDDKYTADEGRVFMTGLQTLVRLPMTQMRRDRAAGLNTAAFISGYRGSPLGGYDQQLLKAKTYLDAHDVTFQPGINEDLAATAIWGTQQVGLSPGVRKDGVLGIWYGKGPGVDRSGDVLKHGNAAGTSKHGGVLCFAGDDHSAKSSTMPHQTDHDFMSAVIPVLYPSSIHEFLEYGLLGIAMSRYSGCWVGMKFIADTIETTAAVDLSGEKRQFVLPTDFELPPGGLNLRWPDPPLVQDDRLQTYKAYAAIAFARANRVDEITHDVPNARLGIISSGKAYEDVLQALRELEIGPREMAAIGLRILKVRMPWPLEPEAVRHFSEGLDEVLVVEERREIIENQIKQQLFNWRADVRPRIVGKFDEHDKPYLSLSAALTVGSVARAIAGRIVKLDLDPSLHDQIAAKLAYLAERGQISRTHVAPLQRTPFFCSGCPHNTSTRVPEGSRAMAGIGCHYMVTWMDRNTETFSQMGGEGVPWTAIARYTNEKHMFVNLGDGTYFHSGILAIRQSVAAKVNVTYKLLYNDAVAMTGGQPIDGYLTPELLTRQLHGEGVSPIYLLAENPSVYSSSDLAPGVKVLHRDNIDQVMLTLRETEGCSAIVYVQTCAAEKRRRRSRGLLEDPAKRVFINPAVCEGCGDCSVQSNCISVEPLETEFGRKRQINQSSCNKDFSCVKGFCPSFVTVHGGKRRKRGGLDHADAEVPMPKVPLIGERPWNIAIAGVGGTGILTIGAILGMAAHLDGKVPMILDMAGLAQKGGAVMSHLRIGYSEADVTSSRIVNGGADLLLAADEVVGASKDAITLCASNRTTAIVNTGLMPVADFVRNRDFDFKIGSVQHTIAKTVSDKSVFLDFGHVATAVTGDAMSTNILLTGFAWQRGLLPLSLEAIEKAIELNGVAVKASLAAFHWGRLLAHDPQAVHEMMTEPDAKKTLAEMSLDELIAHRKAHLTAYQNAALADRYAAFVQRATVAAARERLSDKVPFAVAVTYARVLAYKDEYEVARLLTDPAFEAHLRDEMEGDFKLAFNLAPPILGGKDPNGRPKKREFGPWILPLLRKLAPMKRLRGTPFDPFGYLPERRLERRLIGEYEVIAGRVLNGLRTGNETEALAILSLFGEIRGFGLIKEAAAHKVMAQIAEKLKTYEMPEEKHHVPADAA</sequence>
<dbReference type="Gene3D" id="3.40.50.970">
    <property type="match status" value="1"/>
</dbReference>
<evidence type="ECO:0000256" key="2">
    <source>
        <dbReference type="ARBA" id="ARBA00022485"/>
    </source>
</evidence>
<feature type="domain" description="4Fe-4S ferredoxin-type" evidence="7">
    <location>
        <begin position="637"/>
        <end position="669"/>
    </location>
</feature>
<proteinExistence type="predicted"/>
<dbReference type="PANTHER" id="PTHR48084:SF3">
    <property type="entry name" value="SUBUNIT OF PYRUVATE:FLAVODOXIN OXIDOREDUCTASE"/>
    <property type="match status" value="1"/>
</dbReference>
<dbReference type="Pfam" id="PF02775">
    <property type="entry name" value="TPP_enzyme_C"/>
    <property type="match status" value="1"/>
</dbReference>
<dbReference type="InterPro" id="IPR019752">
    <property type="entry name" value="Pyrv/ketoisovalerate_OxRed_cat"/>
</dbReference>
<keyword evidence="2" id="KW-0479">Metal-binding</keyword>
<keyword evidence="5" id="KW-0408">Iron</keyword>